<dbReference type="Gene3D" id="1.10.287.40">
    <property type="entry name" value="Serine-tRNA synthetase, tRNA binding domain"/>
    <property type="match status" value="1"/>
</dbReference>
<evidence type="ECO:0000256" key="3">
    <source>
        <dbReference type="ARBA" id="ARBA00022490"/>
    </source>
</evidence>
<evidence type="ECO:0000256" key="2">
    <source>
        <dbReference type="ARBA" id="ARBA00010728"/>
    </source>
</evidence>
<gene>
    <name evidence="10" type="ORF">METZ01_LOCUS415616</name>
</gene>
<dbReference type="SUPFAM" id="SSF55681">
    <property type="entry name" value="Class II aaRS and biotin synthetases"/>
    <property type="match status" value="1"/>
</dbReference>
<dbReference type="GO" id="GO:0004828">
    <property type="term" value="F:serine-tRNA ligase activity"/>
    <property type="evidence" value="ECO:0007669"/>
    <property type="project" value="UniProtKB-EC"/>
</dbReference>
<organism evidence="10">
    <name type="scientific">marine metagenome</name>
    <dbReference type="NCBI Taxonomy" id="408172"/>
    <lineage>
        <taxon>unclassified sequences</taxon>
        <taxon>metagenomes</taxon>
        <taxon>ecological metagenomes</taxon>
    </lineage>
</organism>
<dbReference type="GO" id="GO:0000166">
    <property type="term" value="F:nucleotide binding"/>
    <property type="evidence" value="ECO:0007669"/>
    <property type="project" value="InterPro"/>
</dbReference>
<dbReference type="InterPro" id="IPR042103">
    <property type="entry name" value="SerRS_1_N_sf"/>
</dbReference>
<dbReference type="EMBL" id="UINC01162804">
    <property type="protein sequence ID" value="SVD62762.1"/>
    <property type="molecule type" value="Genomic_DNA"/>
</dbReference>
<dbReference type="PANTHER" id="PTHR43697">
    <property type="entry name" value="SERYL-TRNA SYNTHETASE"/>
    <property type="match status" value="1"/>
</dbReference>
<proteinExistence type="inferred from homology"/>
<comment type="pathway">
    <text evidence="1">Aminoacyl-tRNA biosynthesis; selenocysteinyl-tRNA(Sec) biosynthesis; L-seryl-tRNA(Sec) from L-serine and tRNA(Sec): step 1/1.</text>
</comment>
<evidence type="ECO:0000256" key="8">
    <source>
        <dbReference type="SAM" id="Coils"/>
    </source>
</evidence>
<evidence type="ECO:0000256" key="4">
    <source>
        <dbReference type="ARBA" id="ARBA00022917"/>
    </source>
</evidence>
<dbReference type="SUPFAM" id="SSF46589">
    <property type="entry name" value="tRNA-binding arm"/>
    <property type="match status" value="1"/>
</dbReference>
<evidence type="ECO:0000256" key="7">
    <source>
        <dbReference type="ARBA" id="ARBA00048823"/>
    </source>
</evidence>
<evidence type="ECO:0000256" key="6">
    <source>
        <dbReference type="ARBA" id="ARBA00047929"/>
    </source>
</evidence>
<dbReference type="InterPro" id="IPR010978">
    <property type="entry name" value="tRNA-bd_arm"/>
</dbReference>
<dbReference type="GO" id="GO:0006412">
    <property type="term" value="P:translation"/>
    <property type="evidence" value="ECO:0007669"/>
    <property type="project" value="UniProtKB-KW"/>
</dbReference>
<evidence type="ECO:0000256" key="1">
    <source>
        <dbReference type="ARBA" id="ARBA00005045"/>
    </source>
</evidence>
<evidence type="ECO:0000259" key="9">
    <source>
        <dbReference type="Pfam" id="PF02403"/>
    </source>
</evidence>
<protein>
    <recommendedName>
        <fullName evidence="5">Seryl-tRNA(Ser/Sec) synthetase</fullName>
    </recommendedName>
</protein>
<comment type="catalytic activity">
    <reaction evidence="7">
        <text>tRNA(Ser) + L-serine + ATP = L-seryl-tRNA(Ser) + AMP + diphosphate + H(+)</text>
        <dbReference type="Rhea" id="RHEA:12292"/>
        <dbReference type="Rhea" id="RHEA-COMP:9669"/>
        <dbReference type="Rhea" id="RHEA-COMP:9703"/>
        <dbReference type="ChEBI" id="CHEBI:15378"/>
        <dbReference type="ChEBI" id="CHEBI:30616"/>
        <dbReference type="ChEBI" id="CHEBI:33019"/>
        <dbReference type="ChEBI" id="CHEBI:33384"/>
        <dbReference type="ChEBI" id="CHEBI:78442"/>
        <dbReference type="ChEBI" id="CHEBI:78533"/>
        <dbReference type="ChEBI" id="CHEBI:456215"/>
        <dbReference type="EC" id="6.1.1.11"/>
    </reaction>
</comment>
<keyword evidence="4" id="KW-0648">Protein biosynthesis</keyword>
<dbReference type="PANTHER" id="PTHR43697:SF1">
    <property type="entry name" value="SERINE--TRNA LIGASE"/>
    <property type="match status" value="1"/>
</dbReference>
<reference evidence="10" key="1">
    <citation type="submission" date="2018-05" db="EMBL/GenBank/DDBJ databases">
        <authorList>
            <person name="Lanie J.A."/>
            <person name="Ng W.-L."/>
            <person name="Kazmierczak K.M."/>
            <person name="Andrzejewski T.M."/>
            <person name="Davidsen T.M."/>
            <person name="Wayne K.J."/>
            <person name="Tettelin H."/>
            <person name="Glass J.I."/>
            <person name="Rusch D."/>
            <person name="Podicherti R."/>
            <person name="Tsui H.-C.T."/>
            <person name="Winkler M.E."/>
        </authorList>
    </citation>
    <scope>NUCLEOTIDE SEQUENCE</scope>
</reference>
<accession>A0A382WVC0</accession>
<name>A0A382WVC0_9ZZZZ</name>
<dbReference type="InterPro" id="IPR045864">
    <property type="entry name" value="aa-tRNA-synth_II/BPL/LPL"/>
</dbReference>
<comment type="similarity">
    <text evidence="2">Belongs to the class-II aminoacyl-tRNA synthetase family. Type-1 seryl-tRNA synthetase subfamily.</text>
</comment>
<sequence>MISIDLIRQDPDRVRRALAARGEEKSLEDIILLDADRRYILTQTESSRAKRNKVSKDISRMKEKPPDLVAAMREEGDLIKALEEKVKAIEADLEYQLLQLPNLPLEDVPEGIDETNNVIIETWGNPVELPFTPLPHWELGEKLGIIDFQVGAKLAGSRFFTLLGGAAKLQRALISWMLDLHTREHGYKEVYLPYMVRREVMVGSGNLPKFSDNLYKDDEGDLWLIPTAEVPLTGIHRDEILAFESLPLWYVA</sequence>
<keyword evidence="8" id="KW-0175">Coiled coil</keyword>
<evidence type="ECO:0000313" key="10">
    <source>
        <dbReference type="EMBL" id="SVD62762.1"/>
    </source>
</evidence>
<evidence type="ECO:0000256" key="5">
    <source>
        <dbReference type="ARBA" id="ARBA00033352"/>
    </source>
</evidence>
<comment type="catalytic activity">
    <reaction evidence="6">
        <text>tRNA(Sec) + L-serine + ATP = L-seryl-tRNA(Sec) + AMP + diphosphate + H(+)</text>
        <dbReference type="Rhea" id="RHEA:42580"/>
        <dbReference type="Rhea" id="RHEA-COMP:9742"/>
        <dbReference type="Rhea" id="RHEA-COMP:10128"/>
        <dbReference type="ChEBI" id="CHEBI:15378"/>
        <dbReference type="ChEBI" id="CHEBI:30616"/>
        <dbReference type="ChEBI" id="CHEBI:33019"/>
        <dbReference type="ChEBI" id="CHEBI:33384"/>
        <dbReference type="ChEBI" id="CHEBI:78442"/>
        <dbReference type="ChEBI" id="CHEBI:78533"/>
        <dbReference type="ChEBI" id="CHEBI:456215"/>
        <dbReference type="EC" id="6.1.1.11"/>
    </reaction>
</comment>
<dbReference type="InterPro" id="IPR015866">
    <property type="entry name" value="Ser-tRNA-synth_1_N"/>
</dbReference>
<feature type="domain" description="Serine-tRNA synthetase type1 N-terminal" evidence="9">
    <location>
        <begin position="1"/>
        <end position="104"/>
    </location>
</feature>
<dbReference type="Pfam" id="PF02403">
    <property type="entry name" value="Seryl_tRNA_N"/>
    <property type="match status" value="1"/>
</dbReference>
<feature type="coiled-coil region" evidence="8">
    <location>
        <begin position="72"/>
        <end position="99"/>
    </location>
</feature>
<keyword evidence="3" id="KW-0963">Cytoplasm</keyword>
<dbReference type="Gene3D" id="3.30.930.10">
    <property type="entry name" value="Bira Bifunctional Protein, Domain 2"/>
    <property type="match status" value="1"/>
</dbReference>
<feature type="non-terminal residue" evidence="10">
    <location>
        <position position="252"/>
    </location>
</feature>
<dbReference type="AlphaFoldDB" id="A0A382WVC0"/>